<dbReference type="RefSeq" id="WP_074717187.1">
    <property type="nucleotide sequence ID" value="NZ_FNWV01000007.1"/>
</dbReference>
<organism evidence="1 2">
    <name type="scientific">Ruminococcus flavefaciens</name>
    <dbReference type="NCBI Taxonomy" id="1265"/>
    <lineage>
        <taxon>Bacteria</taxon>
        <taxon>Bacillati</taxon>
        <taxon>Bacillota</taxon>
        <taxon>Clostridia</taxon>
        <taxon>Eubacteriales</taxon>
        <taxon>Oscillospiraceae</taxon>
        <taxon>Ruminococcus</taxon>
    </lineage>
</organism>
<dbReference type="Proteomes" id="UP000183190">
    <property type="component" value="Unassembled WGS sequence"/>
</dbReference>
<protein>
    <submittedName>
        <fullName evidence="1">Uncharacterized protein</fullName>
    </submittedName>
</protein>
<sequence length="70" mass="7725">MASILPALVLRQKRIVKLLEKAGAFSKETAKGLDEIGLLNPNTFSGLTKKLVKYNVISATEDGKYYLNKN</sequence>
<proteinExistence type="predicted"/>
<name>A0A1H6K161_RUMFL</name>
<evidence type="ECO:0000313" key="1">
    <source>
        <dbReference type="EMBL" id="SEH68691.1"/>
    </source>
</evidence>
<dbReference type="EMBL" id="FNWV01000007">
    <property type="protein sequence ID" value="SEH68691.1"/>
    <property type="molecule type" value="Genomic_DNA"/>
</dbReference>
<dbReference type="OrthoDB" id="1823011at2"/>
<accession>A0A1H6K161</accession>
<evidence type="ECO:0000313" key="2">
    <source>
        <dbReference type="Proteomes" id="UP000183190"/>
    </source>
</evidence>
<dbReference type="AlphaFoldDB" id="A0A1H6K161"/>
<gene>
    <name evidence="1" type="ORF">SAMN02910265_02127</name>
</gene>
<reference evidence="1 2" key="1">
    <citation type="submission" date="2016-10" db="EMBL/GenBank/DDBJ databases">
        <authorList>
            <person name="de Groot N.N."/>
        </authorList>
    </citation>
    <scope>NUCLEOTIDE SEQUENCE [LARGE SCALE GENOMIC DNA]</scope>
    <source>
        <strain evidence="1 2">YAD2003</strain>
    </source>
</reference>